<feature type="compositionally biased region" description="Low complexity" evidence="1">
    <location>
        <begin position="27"/>
        <end position="38"/>
    </location>
</feature>
<feature type="compositionally biased region" description="Low complexity" evidence="1">
    <location>
        <begin position="385"/>
        <end position="399"/>
    </location>
</feature>
<reference evidence="2 3" key="1">
    <citation type="submission" date="2024-10" db="EMBL/GenBank/DDBJ databases">
        <title>Updated reference genomes for cyclostephanoid diatoms.</title>
        <authorList>
            <person name="Roberts W.R."/>
            <person name="Alverson A.J."/>
        </authorList>
    </citation>
    <scope>NUCLEOTIDE SEQUENCE [LARGE SCALE GENOMIC DNA]</scope>
    <source>
        <strain evidence="2 3">AJA010-31</strain>
    </source>
</reference>
<evidence type="ECO:0000256" key="1">
    <source>
        <dbReference type="SAM" id="MobiDB-lite"/>
    </source>
</evidence>
<dbReference type="AlphaFoldDB" id="A0ABD3P023"/>
<feature type="region of interest" description="Disordered" evidence="1">
    <location>
        <begin position="133"/>
        <end position="422"/>
    </location>
</feature>
<comment type="caution">
    <text evidence="2">The sequence shown here is derived from an EMBL/GenBank/DDBJ whole genome shotgun (WGS) entry which is preliminary data.</text>
</comment>
<feature type="compositionally biased region" description="Acidic residues" evidence="1">
    <location>
        <begin position="67"/>
        <end position="76"/>
    </location>
</feature>
<proteinExistence type="predicted"/>
<sequence length="472" mass="53162">MPSKFSYSELAQTHDRLKREAQQYLDSLDVSSSDVTSTISRDKVQETKSNVDTAGDHDHSGVTQTSDSEDSDDDVPEMAFQRNATMDDDDSLVAMAQRLDDASVISYSSFDVCSHYTNEEDDDQSMLALPCSTGNTGIRAKKIFPKEKRFGPGGNNVSNKDRTKYTADQKERRGHRQNRKQAHDDTATTEKFDDFKMPSKPKTEDRKSRSVSRERKKDAAIQIDTKWKSNSVYESKPMPSRRRSVEEIPQTESKTVDGKKFHTVKKKTAPKVSQWKDKDDSMNTRRHEQKSNDSECTVQIDNKKAKSRGLTEKKKKTKARGRKSKCESDDESMHGVGCNTRIHDNTLNVKSEPKLKKNSKPRTRSNSKSRTSKSESSAVRPRSNSTPPTTKGTKSTTETVSGARSNNESDNEDQSVYDSDCNTEFFYESTEDEWSSSEEDLPMVGTSVMKAVEDLNNKSIGFKVKNILGIRG</sequence>
<feature type="compositionally biased region" description="Basic residues" evidence="1">
    <location>
        <begin position="356"/>
        <end position="371"/>
    </location>
</feature>
<gene>
    <name evidence="2" type="ORF">ACHAWO_013875</name>
</gene>
<feature type="compositionally biased region" description="Basic and acidic residues" evidence="1">
    <location>
        <begin position="274"/>
        <end position="293"/>
    </location>
</feature>
<organism evidence="2 3">
    <name type="scientific">Cyclotella atomus</name>
    <dbReference type="NCBI Taxonomy" id="382360"/>
    <lineage>
        <taxon>Eukaryota</taxon>
        <taxon>Sar</taxon>
        <taxon>Stramenopiles</taxon>
        <taxon>Ochrophyta</taxon>
        <taxon>Bacillariophyta</taxon>
        <taxon>Coscinodiscophyceae</taxon>
        <taxon>Thalassiosirophycidae</taxon>
        <taxon>Stephanodiscales</taxon>
        <taxon>Stephanodiscaceae</taxon>
        <taxon>Cyclotella</taxon>
    </lineage>
</organism>
<feature type="compositionally biased region" description="Basic residues" evidence="1">
    <location>
        <begin position="313"/>
        <end position="323"/>
    </location>
</feature>
<dbReference type="Proteomes" id="UP001530400">
    <property type="component" value="Unassembled WGS sequence"/>
</dbReference>
<protein>
    <submittedName>
        <fullName evidence="2">Uncharacterized protein</fullName>
    </submittedName>
</protein>
<feature type="compositionally biased region" description="Basic and acidic residues" evidence="1">
    <location>
        <begin position="324"/>
        <end position="333"/>
    </location>
</feature>
<feature type="compositionally biased region" description="Basic and acidic residues" evidence="1">
    <location>
        <begin position="181"/>
        <end position="219"/>
    </location>
</feature>
<dbReference type="EMBL" id="JALLPJ020000867">
    <property type="protein sequence ID" value="KAL3780967.1"/>
    <property type="molecule type" value="Genomic_DNA"/>
</dbReference>
<evidence type="ECO:0000313" key="2">
    <source>
        <dbReference type="EMBL" id="KAL3780967.1"/>
    </source>
</evidence>
<feature type="compositionally biased region" description="Basic and acidic residues" evidence="1">
    <location>
        <begin position="159"/>
        <end position="171"/>
    </location>
</feature>
<feature type="compositionally biased region" description="Basic and acidic residues" evidence="1">
    <location>
        <begin position="301"/>
        <end position="312"/>
    </location>
</feature>
<keyword evidence="3" id="KW-1185">Reference proteome</keyword>
<name>A0ABD3P023_9STRA</name>
<accession>A0ABD3P023</accession>
<feature type="region of interest" description="Disordered" evidence="1">
    <location>
        <begin position="27"/>
        <end position="89"/>
    </location>
</feature>
<evidence type="ECO:0000313" key="3">
    <source>
        <dbReference type="Proteomes" id="UP001530400"/>
    </source>
</evidence>